<reference evidence="2" key="2">
    <citation type="submission" date="2023-05" db="EMBL/GenBank/DDBJ databases">
        <authorList>
            <consortium name="Lawrence Berkeley National Laboratory"/>
            <person name="Steindorff A."/>
            <person name="Hensen N."/>
            <person name="Bonometti L."/>
            <person name="Westerberg I."/>
            <person name="Brannstrom I.O."/>
            <person name="Guillou S."/>
            <person name="Cros-Aarteil S."/>
            <person name="Calhoun S."/>
            <person name="Haridas S."/>
            <person name="Kuo A."/>
            <person name="Mondo S."/>
            <person name="Pangilinan J."/>
            <person name="Riley R."/>
            <person name="Labutti K."/>
            <person name="Andreopoulos B."/>
            <person name="Lipzen A."/>
            <person name="Chen C."/>
            <person name="Yanf M."/>
            <person name="Daum C."/>
            <person name="Ng V."/>
            <person name="Clum A."/>
            <person name="Ohm R."/>
            <person name="Martin F."/>
            <person name="Silar P."/>
            <person name="Natvig D."/>
            <person name="Lalanne C."/>
            <person name="Gautier V."/>
            <person name="Ament-Velasquez S.L."/>
            <person name="Kruys A."/>
            <person name="Hutchinson M.I."/>
            <person name="Powell A.J."/>
            <person name="Barry K."/>
            <person name="Miller A.N."/>
            <person name="Grigoriev I.V."/>
            <person name="Debuchy R."/>
            <person name="Gladieux P."/>
            <person name="Thoren M.H."/>
            <person name="Johannesson H."/>
        </authorList>
    </citation>
    <scope>NUCLEOTIDE SEQUENCE</scope>
    <source>
        <strain evidence="2">CBS 359.72</strain>
    </source>
</reference>
<reference evidence="2" key="1">
    <citation type="journal article" date="2023" name="Mol. Phylogenet. Evol.">
        <title>Genome-scale phylogeny and comparative genomics of the fungal order Sordariales.</title>
        <authorList>
            <person name="Hensen N."/>
            <person name="Bonometti L."/>
            <person name="Westerberg I."/>
            <person name="Brannstrom I.O."/>
            <person name="Guillou S."/>
            <person name="Cros-Aarteil S."/>
            <person name="Calhoun S."/>
            <person name="Haridas S."/>
            <person name="Kuo A."/>
            <person name="Mondo S."/>
            <person name="Pangilinan J."/>
            <person name="Riley R."/>
            <person name="LaButti K."/>
            <person name="Andreopoulos B."/>
            <person name="Lipzen A."/>
            <person name="Chen C."/>
            <person name="Yan M."/>
            <person name="Daum C."/>
            <person name="Ng V."/>
            <person name="Clum A."/>
            <person name="Steindorff A."/>
            <person name="Ohm R.A."/>
            <person name="Martin F."/>
            <person name="Silar P."/>
            <person name="Natvig D.O."/>
            <person name="Lalanne C."/>
            <person name="Gautier V."/>
            <person name="Ament-Velasquez S.L."/>
            <person name="Kruys A."/>
            <person name="Hutchinson M.I."/>
            <person name="Powell A.J."/>
            <person name="Barry K."/>
            <person name="Miller A.N."/>
            <person name="Grigoriev I.V."/>
            <person name="Debuchy R."/>
            <person name="Gladieux P."/>
            <person name="Hiltunen Thoren M."/>
            <person name="Johannesson H."/>
        </authorList>
    </citation>
    <scope>NUCLEOTIDE SEQUENCE</scope>
    <source>
        <strain evidence="2">CBS 359.72</strain>
    </source>
</reference>
<dbReference type="EMBL" id="MU857627">
    <property type="protein sequence ID" value="KAK4249137.1"/>
    <property type="molecule type" value="Genomic_DNA"/>
</dbReference>
<dbReference type="AlphaFoldDB" id="A0AAN7HKQ1"/>
<keyword evidence="3" id="KW-1185">Reference proteome</keyword>
<proteinExistence type="predicted"/>
<sequence>MSSREEIVKFTGSENWKEWHARFITEAIDRRLWDIINPASPSRDRPTSAVNSAHNIPKPRIGPANSGEMTIAGREAYKIDLAEFHSEEARYREEFQNITSLRSWISKTVDAGLYDATYDPEKKLHQWYMKLKKCAGTNEVQEMCRAIGDWKTATEGLTLKPEDMLSWLRSWELALLKAQKANVPGTNDSKIWWIDFEYVVRDIGYEGWCESYYHSNQDAINGNMLTLQKLVNDFGERIRREDTYSRRRTIARGAFASFAKRTSDEED</sequence>
<name>A0AAN7HKQ1_9PEZI</name>
<gene>
    <name evidence="2" type="ORF">C7999DRAFT_30350</name>
</gene>
<protein>
    <submittedName>
        <fullName evidence="2">Uncharacterized protein</fullName>
    </submittedName>
</protein>
<feature type="region of interest" description="Disordered" evidence="1">
    <location>
        <begin position="39"/>
        <end position="67"/>
    </location>
</feature>
<evidence type="ECO:0000313" key="3">
    <source>
        <dbReference type="Proteomes" id="UP001303647"/>
    </source>
</evidence>
<evidence type="ECO:0000313" key="2">
    <source>
        <dbReference type="EMBL" id="KAK4249137.1"/>
    </source>
</evidence>
<comment type="caution">
    <text evidence="2">The sequence shown here is derived from an EMBL/GenBank/DDBJ whole genome shotgun (WGS) entry which is preliminary data.</text>
</comment>
<accession>A0AAN7HKQ1</accession>
<dbReference type="Proteomes" id="UP001303647">
    <property type="component" value="Unassembled WGS sequence"/>
</dbReference>
<evidence type="ECO:0000256" key="1">
    <source>
        <dbReference type="SAM" id="MobiDB-lite"/>
    </source>
</evidence>
<organism evidence="2 3">
    <name type="scientific">Corynascus novoguineensis</name>
    <dbReference type="NCBI Taxonomy" id="1126955"/>
    <lineage>
        <taxon>Eukaryota</taxon>
        <taxon>Fungi</taxon>
        <taxon>Dikarya</taxon>
        <taxon>Ascomycota</taxon>
        <taxon>Pezizomycotina</taxon>
        <taxon>Sordariomycetes</taxon>
        <taxon>Sordariomycetidae</taxon>
        <taxon>Sordariales</taxon>
        <taxon>Chaetomiaceae</taxon>
        <taxon>Corynascus</taxon>
    </lineage>
</organism>